<keyword evidence="4" id="KW-1185">Reference proteome</keyword>
<dbReference type="GO" id="GO:0004177">
    <property type="term" value="F:aminopeptidase activity"/>
    <property type="evidence" value="ECO:0007669"/>
    <property type="project" value="UniProtKB-KW"/>
</dbReference>
<name>A0ABW7MKD6_9FLAO</name>
<dbReference type="PANTHER" id="PTHR45726">
    <property type="entry name" value="LEUKOTRIENE A-4 HYDROLASE"/>
    <property type="match status" value="1"/>
</dbReference>
<keyword evidence="3" id="KW-0031">Aminopeptidase</keyword>
<organism evidence="3 4">
    <name type="scientific">Gaetbulibacter aquiaggeris</name>
    <dbReference type="NCBI Taxonomy" id="1735373"/>
    <lineage>
        <taxon>Bacteria</taxon>
        <taxon>Pseudomonadati</taxon>
        <taxon>Bacteroidota</taxon>
        <taxon>Flavobacteriia</taxon>
        <taxon>Flavobacteriales</taxon>
        <taxon>Flavobacteriaceae</taxon>
        <taxon>Gaetbulibacter</taxon>
    </lineage>
</organism>
<evidence type="ECO:0000313" key="4">
    <source>
        <dbReference type="Proteomes" id="UP001610104"/>
    </source>
</evidence>
<sequence length="607" mass="69293">MKRYFFTLLAITFTAFCNAFSSINQPIKTIQDPSYWQQHVDYTMAVDMDVKTYQYNGTQRLVYTNNSHDILNRVYYHLFFNAFQPGSEMDVRSLTIADPDPRVKDRISKLAPEDIGFLKVTSLKQNGEDLQYETVGTILEVNLATPIQPGEQVTFDMVFNGQVPLQIRRAGKNNQEGVALSMAQWYPKLAEYDFEGWHADPYIGREFFGVWGNFDVSITIDKNYTIGGSGYLQNPEEIGHGYTQEKIKKTKGDKLTWHFLAPNVHDFTWAADPNYAHDTLQVPDGPLLHFFYKNTMSKENLDNWKNVQSKTVELMQYYSSNVGMYPYNQYSVIQGGDGGMEYAMCTLITGEGSFNSLFGVIAHEMAHTWFQFLLASNESKHEWMDEGFTSYMSDLAEDFVLNKNLENPTKGAYRAYIYLAKSGKEQPLTTHADRYAYNQAYGISAYSKGEVFLAQLSYIIGAENLKATIKKYFEDFKFTHPKPLDIIRTAEKVSGLELDWYLIDFGQTTNTIDYGVKAVEDNKITLERIGLMPMPIDLTVTYTDGGTENFYIPLQMMRGEKPTSATLISDWAWAYPTYTFTVSKPVARVQIDPKEAMADINKANNSK</sequence>
<evidence type="ECO:0000313" key="3">
    <source>
        <dbReference type="EMBL" id="MFH6767286.1"/>
    </source>
</evidence>
<protein>
    <submittedName>
        <fullName evidence="3">M1 family metallopeptidase</fullName>
        <ecNumber evidence="3">3.4.11.-</ecNumber>
    </submittedName>
</protein>
<dbReference type="CDD" id="cd09604">
    <property type="entry name" value="M1_APN_like"/>
    <property type="match status" value="1"/>
</dbReference>
<keyword evidence="3" id="KW-0645">Protease</keyword>
<accession>A0ABW7MKD6</accession>
<dbReference type="EMBL" id="JBAWKC010000001">
    <property type="protein sequence ID" value="MFH6767286.1"/>
    <property type="molecule type" value="Genomic_DNA"/>
</dbReference>
<evidence type="ECO:0000259" key="2">
    <source>
        <dbReference type="Pfam" id="PF01433"/>
    </source>
</evidence>
<dbReference type="InterPro" id="IPR027268">
    <property type="entry name" value="Peptidase_M4/M1_CTD_sf"/>
</dbReference>
<gene>
    <name evidence="3" type="ORF">V8G56_00945</name>
</gene>
<keyword evidence="1" id="KW-0732">Signal</keyword>
<dbReference type="PANTHER" id="PTHR45726:SF3">
    <property type="entry name" value="LEUKOTRIENE A-4 HYDROLASE"/>
    <property type="match status" value="1"/>
</dbReference>
<feature type="domain" description="Peptidase M1 membrane alanine aminopeptidase" evidence="2">
    <location>
        <begin position="355"/>
        <end position="500"/>
    </location>
</feature>
<feature type="signal peptide" evidence="1">
    <location>
        <begin position="1"/>
        <end position="19"/>
    </location>
</feature>
<dbReference type="Proteomes" id="UP001610104">
    <property type="component" value="Unassembled WGS sequence"/>
</dbReference>
<dbReference type="Gene3D" id="1.10.390.10">
    <property type="entry name" value="Neutral Protease Domain 2"/>
    <property type="match status" value="1"/>
</dbReference>
<proteinExistence type="predicted"/>
<feature type="chain" id="PRO_5045459538" evidence="1">
    <location>
        <begin position="20"/>
        <end position="607"/>
    </location>
</feature>
<dbReference type="RefSeq" id="WP_395436569.1">
    <property type="nucleotide sequence ID" value="NZ_JBAWKC010000001.1"/>
</dbReference>
<evidence type="ECO:0000256" key="1">
    <source>
        <dbReference type="SAM" id="SignalP"/>
    </source>
</evidence>
<dbReference type="InterPro" id="IPR014782">
    <property type="entry name" value="Peptidase_M1_dom"/>
</dbReference>
<keyword evidence="3" id="KW-0378">Hydrolase</keyword>
<dbReference type="EC" id="3.4.11.-" evidence="3"/>
<dbReference type="Pfam" id="PF01433">
    <property type="entry name" value="Peptidase_M1"/>
    <property type="match status" value="1"/>
</dbReference>
<reference evidence="3 4" key="1">
    <citation type="submission" date="2024-02" db="EMBL/GenBank/DDBJ databases">
        <title>A Gaetbulibacter species isolated from tidal flats and genomic insights of their niches.</title>
        <authorList>
            <person name="Ye Y."/>
        </authorList>
    </citation>
    <scope>NUCLEOTIDE SEQUENCE [LARGE SCALE GENOMIC DNA]</scope>
    <source>
        <strain evidence="3 4">KEM-8</strain>
    </source>
</reference>
<comment type="caution">
    <text evidence="3">The sequence shown here is derived from an EMBL/GenBank/DDBJ whole genome shotgun (WGS) entry which is preliminary data.</text>
</comment>
<dbReference type="InterPro" id="IPR034015">
    <property type="entry name" value="M1_LTA4H"/>
</dbReference>
<dbReference type="SUPFAM" id="SSF55486">
    <property type="entry name" value="Metalloproteases ('zincins'), catalytic domain"/>
    <property type="match status" value="1"/>
</dbReference>